<comment type="caution">
    <text evidence="1">The sequence shown here is derived from an EMBL/GenBank/DDBJ whole genome shotgun (WGS) entry which is preliminary data.</text>
</comment>
<dbReference type="RefSeq" id="WP_199404673.1">
    <property type="nucleotide sequence ID" value="NZ_JAOZFC020000003.1"/>
</dbReference>
<keyword evidence="2" id="KW-1185">Reference proteome</keyword>
<name>A0ABT6D515_9LACO</name>
<evidence type="ECO:0000313" key="1">
    <source>
        <dbReference type="EMBL" id="MDF9300610.1"/>
    </source>
</evidence>
<reference evidence="1" key="1">
    <citation type="submission" date="2023-03" db="EMBL/GenBank/DDBJ databases">
        <title>Comparative genomics of Weissella fermenti BK2, and weissella type species.</title>
        <authorList>
            <person name="Lee J.K."/>
            <person name="Baek J.H."/>
            <person name="Kim J.M."/>
            <person name="Choi D.G."/>
            <person name="Jeon C.O."/>
        </authorList>
    </citation>
    <scope>NUCLEOTIDE SEQUENCE</scope>
    <source>
        <strain evidence="1">BK2</strain>
    </source>
</reference>
<protein>
    <submittedName>
        <fullName evidence="1">Uncharacterized protein</fullName>
    </submittedName>
</protein>
<dbReference type="Proteomes" id="UP001146336">
    <property type="component" value="Unassembled WGS sequence"/>
</dbReference>
<proteinExistence type="predicted"/>
<evidence type="ECO:0000313" key="2">
    <source>
        <dbReference type="Proteomes" id="UP001146336"/>
    </source>
</evidence>
<sequence length="174" mass="20256">MSSSLDWTLVQRKYIAELRNRYLSTSFTPVETGENIDLYGTIDVSDVFFEIVNFPLHEIYQVVKYSEYAQNRYYQRDTDDPDKYPYGRYIGRESRTFFALERIEFLGTTSIQESTVVGILQVPDLEKLYQAAKRKVAAYHLKNMFWADENGQEIKPNKQEGATITLPVIALVEL</sequence>
<gene>
    <name evidence="1" type="ORF">OIT47_010055</name>
</gene>
<organism evidence="1 2">
    <name type="scientific">Weissella fermenti</name>
    <dbReference type="NCBI Taxonomy" id="2987699"/>
    <lineage>
        <taxon>Bacteria</taxon>
        <taxon>Bacillati</taxon>
        <taxon>Bacillota</taxon>
        <taxon>Bacilli</taxon>
        <taxon>Lactobacillales</taxon>
        <taxon>Lactobacillaceae</taxon>
        <taxon>Weissella</taxon>
    </lineage>
</organism>
<accession>A0ABT6D515</accession>
<dbReference type="EMBL" id="JAOZFC020000003">
    <property type="protein sequence ID" value="MDF9300610.1"/>
    <property type="molecule type" value="Genomic_DNA"/>
</dbReference>